<evidence type="ECO:0000313" key="10">
    <source>
        <dbReference type="EMBL" id="PSC73257.1"/>
    </source>
</evidence>
<dbReference type="SUPFAM" id="SSF52540">
    <property type="entry name" value="P-loop containing nucleoside triphosphate hydrolases"/>
    <property type="match status" value="1"/>
</dbReference>
<protein>
    <submittedName>
        <fullName evidence="10">Myosin-1-like</fullName>
    </submittedName>
</protein>
<dbReference type="Gene3D" id="1.20.58.530">
    <property type="match status" value="1"/>
</dbReference>
<dbReference type="Gene3D" id="3.40.850.10">
    <property type="entry name" value="Kinesin motor domain"/>
    <property type="match status" value="1"/>
</dbReference>
<evidence type="ECO:0000256" key="4">
    <source>
        <dbReference type="ARBA" id="ARBA00023175"/>
    </source>
</evidence>
<dbReference type="OrthoDB" id="6108017at2759"/>
<feature type="compositionally biased region" description="Polar residues" evidence="8">
    <location>
        <begin position="1104"/>
        <end position="1114"/>
    </location>
</feature>
<keyword evidence="4 6" id="KW-0505">Motor protein</keyword>
<dbReference type="Gene3D" id="1.10.10.820">
    <property type="match status" value="1"/>
</dbReference>
<dbReference type="GO" id="GO:0016020">
    <property type="term" value="C:membrane"/>
    <property type="evidence" value="ECO:0007669"/>
    <property type="project" value="TreeGrafter"/>
</dbReference>
<name>A0A2P6VGR0_9CHLO</name>
<evidence type="ECO:0000256" key="3">
    <source>
        <dbReference type="ARBA" id="ARBA00023123"/>
    </source>
</evidence>
<feature type="domain" description="Myosin motor" evidence="9">
    <location>
        <begin position="72"/>
        <end position="759"/>
    </location>
</feature>
<dbReference type="InterPro" id="IPR000048">
    <property type="entry name" value="IQ_motif_EF-hand-BS"/>
</dbReference>
<dbReference type="PANTHER" id="PTHR13140:SF706">
    <property type="entry name" value="DILUTE CLASS UNCONVENTIONAL MYOSIN, ISOFORM C"/>
    <property type="match status" value="1"/>
</dbReference>
<feature type="coiled-coil region" evidence="7">
    <location>
        <begin position="969"/>
        <end position="1003"/>
    </location>
</feature>
<feature type="region of interest" description="Disordered" evidence="8">
    <location>
        <begin position="1058"/>
        <end position="1121"/>
    </location>
</feature>
<evidence type="ECO:0000256" key="2">
    <source>
        <dbReference type="ARBA" id="ARBA00022840"/>
    </source>
</evidence>
<dbReference type="FunFam" id="1.10.10.820:FF:000001">
    <property type="entry name" value="Myosin heavy chain"/>
    <property type="match status" value="1"/>
</dbReference>
<feature type="compositionally biased region" description="Low complexity" evidence="8">
    <location>
        <begin position="1204"/>
        <end position="1219"/>
    </location>
</feature>
<evidence type="ECO:0000256" key="5">
    <source>
        <dbReference type="ARBA" id="ARBA00023203"/>
    </source>
</evidence>
<keyword evidence="2 6" id="KW-0067">ATP-binding</keyword>
<dbReference type="Gene3D" id="1.20.120.720">
    <property type="entry name" value="Myosin VI head, motor domain, U50 subdomain"/>
    <property type="match status" value="1"/>
</dbReference>
<accession>A0A2P6VGR0</accession>
<evidence type="ECO:0000256" key="8">
    <source>
        <dbReference type="SAM" id="MobiDB-lite"/>
    </source>
</evidence>
<dbReference type="PROSITE" id="PS50096">
    <property type="entry name" value="IQ"/>
    <property type="match status" value="2"/>
</dbReference>
<dbReference type="GO" id="GO:0030048">
    <property type="term" value="P:actin filament-based movement"/>
    <property type="evidence" value="ECO:0007669"/>
    <property type="project" value="UniProtKB-ARBA"/>
</dbReference>
<keyword evidence="11" id="KW-1185">Reference proteome</keyword>
<dbReference type="PANTHER" id="PTHR13140">
    <property type="entry name" value="MYOSIN"/>
    <property type="match status" value="1"/>
</dbReference>
<proteinExistence type="inferred from homology"/>
<comment type="caution">
    <text evidence="10">The sequence shown here is derived from an EMBL/GenBank/DDBJ whole genome shotgun (WGS) entry which is preliminary data.</text>
</comment>
<reference evidence="10 11" key="1">
    <citation type="journal article" date="2018" name="Plant J.">
        <title>Genome sequences of Chlorella sorokiniana UTEX 1602 and Micractinium conductrix SAG 241.80: implications to maltose excretion by a green alga.</title>
        <authorList>
            <person name="Arriola M.B."/>
            <person name="Velmurugan N."/>
            <person name="Zhang Y."/>
            <person name="Plunkett M.H."/>
            <person name="Hondzo H."/>
            <person name="Barney B.M."/>
        </authorList>
    </citation>
    <scope>NUCLEOTIDE SEQUENCE [LARGE SCALE GENOMIC DNA]</scope>
    <source>
        <strain evidence="10 11">SAG 241.80</strain>
    </source>
</reference>
<evidence type="ECO:0000259" key="9">
    <source>
        <dbReference type="PROSITE" id="PS51456"/>
    </source>
</evidence>
<comment type="similarity">
    <text evidence="6">Belongs to the TRAFAC class myosin-kinesin ATPase superfamily. Myosin family.</text>
</comment>
<dbReference type="Pfam" id="PF00063">
    <property type="entry name" value="Myosin_head"/>
    <property type="match status" value="1"/>
</dbReference>
<evidence type="ECO:0000313" key="11">
    <source>
        <dbReference type="Proteomes" id="UP000239649"/>
    </source>
</evidence>
<dbReference type="InterPro" id="IPR027417">
    <property type="entry name" value="P-loop_NTPase"/>
</dbReference>
<evidence type="ECO:0000256" key="6">
    <source>
        <dbReference type="PROSITE-ProRule" id="PRU00782"/>
    </source>
</evidence>
<dbReference type="InterPro" id="IPR001609">
    <property type="entry name" value="Myosin_head_motor_dom-like"/>
</dbReference>
<dbReference type="GO" id="GO:0051015">
    <property type="term" value="F:actin filament binding"/>
    <property type="evidence" value="ECO:0007669"/>
    <property type="project" value="TreeGrafter"/>
</dbReference>
<dbReference type="PROSITE" id="PS51456">
    <property type="entry name" value="MYOSIN_MOTOR"/>
    <property type="match status" value="1"/>
</dbReference>
<feature type="binding site" evidence="6">
    <location>
        <begin position="179"/>
        <end position="186"/>
    </location>
    <ligand>
        <name>ATP</name>
        <dbReference type="ChEBI" id="CHEBI:30616"/>
    </ligand>
</feature>
<dbReference type="EMBL" id="LHPF02000007">
    <property type="protein sequence ID" value="PSC73257.1"/>
    <property type="molecule type" value="Genomic_DNA"/>
</dbReference>
<gene>
    <name evidence="10" type="ORF">C2E20_3409</name>
</gene>
<keyword evidence="1 6" id="KW-0547">Nucleotide-binding</keyword>
<dbReference type="Gene3D" id="6.20.240.20">
    <property type="match status" value="1"/>
</dbReference>
<dbReference type="GO" id="GO:0000146">
    <property type="term" value="F:microfilament motor activity"/>
    <property type="evidence" value="ECO:0007669"/>
    <property type="project" value="TreeGrafter"/>
</dbReference>
<keyword evidence="7" id="KW-0175">Coiled coil</keyword>
<dbReference type="GO" id="GO:0007015">
    <property type="term" value="P:actin filament organization"/>
    <property type="evidence" value="ECO:0007669"/>
    <property type="project" value="TreeGrafter"/>
</dbReference>
<dbReference type="SMART" id="SM00015">
    <property type="entry name" value="IQ"/>
    <property type="match status" value="4"/>
</dbReference>
<dbReference type="GO" id="GO:0005524">
    <property type="term" value="F:ATP binding"/>
    <property type="evidence" value="ECO:0007669"/>
    <property type="project" value="UniProtKB-UniRule"/>
</dbReference>
<dbReference type="AlphaFoldDB" id="A0A2P6VGR0"/>
<sequence length="1259" mass="135860">MEAWLQKGCGVWVEQPEGNGGLIGSSWRRGTVTAAGGAAVSVALDPERAGAPPMVVSVPASIVQPANPALLDAISDLTGLTHLNAPSILEVLRQRWGGDAIYTTAGPVLVAVNPFKTLPLYGPEVAARYSRCSGSSCDADSSNGGGAIAAPEPHVFATADRAFKQMLATAQSQSMLITGESGAGKTETTKIVMRYLAGLAGGTGMEDKVLESNPVLEAFGNAQTLRNKNSSRFGKLIEIYFRSGHIAGANIRTYLLEKSRVVHQQRGERSYHIFYQLCRGATAEEREALRLPAEPDSFAYLSGGGCTSITGVDDAAGLAHVRSALAAVGIAPEQQAAVFSLLAAVLWLGNVSFAKLHDDAVDVAADSAPALAHAAALLGVEKAALRGALTTKRMQAGGEQITRELNMEAALDARDALAKAIYSALFDWLVTQINAALAVGRARSETTLSLLDIAGFESFPENSFEQLCINYANERLQQQFSKHMFKLEQEVYESEGIDWAHVEFVDNQDCVDLFEVRPPAGIGIFSLLDEECMMPKGCDSTFASKLQQQHSSHPCFSYNTKAPGDDFTVHHYAGPVTYACTKFLDKNRDTLSRDLVALLQDSSAPLVQALAGELQRGQEKRGSQTLGARFREQLRDLVARLDSTSLHFVRCIKPNGGQEAGRFETPLILHQLRCCGVLEVARIAQAGYPTRYLHADFAQRYFVLLPGGGAGPLPPGADCLEVCHQLLDHFRLEASQYRIGRTRLFFRAGVLGQLEDAAARMQRSALLIESTWRMAVCRRAFLRTRGAAVVVQAHWRGTAARRRYAEMVRRHRAAVRIQAAARGAAQQARYRAALQSVLAIQMAWRRHVVKERVAARLAERRAAEAQAAAAFAAARQREETFEAVQREFRVDACEIRRVLGLWQEHGEAFMAWRQQPHAAQQPSPRRSSLGGAAAAAAAALAHSPAAEDSGLLLELAAKDVDVADMQQRMEGMQTFCHQLERNLDDLREENELLKRAMASLHAEDPATVAHCQAVLESVGSPRGGAGQLALQHGGARPPRPVYLPAYAISADASSPLVLPGLGPERGSRRGTGVGSLPRSRSEAEEDDAASSISLMSLNDDGDGSFTTGDNTPTAASIAAGREESAAVVSMLGREFEKKRGLLLDDAAFIAEVRSGQADAPGMDPEIELQRLVARYKAWKREFKDRLGNTQRVFKELKRKERRLTSQSGGTPGSQPSAGTHSRTSSGMAPHRLAAGDQVKAGNDSGSTRSFGSLFKPRRG</sequence>
<dbReference type="PRINTS" id="PR00193">
    <property type="entry name" value="MYOSINHEAVY"/>
</dbReference>
<feature type="region of interest" description="Actin-binding" evidence="6">
    <location>
        <begin position="634"/>
        <end position="656"/>
    </location>
</feature>
<evidence type="ECO:0000256" key="7">
    <source>
        <dbReference type="SAM" id="Coils"/>
    </source>
</evidence>
<organism evidence="10 11">
    <name type="scientific">Micractinium conductrix</name>
    <dbReference type="NCBI Taxonomy" id="554055"/>
    <lineage>
        <taxon>Eukaryota</taxon>
        <taxon>Viridiplantae</taxon>
        <taxon>Chlorophyta</taxon>
        <taxon>core chlorophytes</taxon>
        <taxon>Trebouxiophyceae</taxon>
        <taxon>Chlorellales</taxon>
        <taxon>Chlorellaceae</taxon>
        <taxon>Chlorella clade</taxon>
        <taxon>Micractinium</taxon>
    </lineage>
</organism>
<dbReference type="Gene3D" id="1.20.5.190">
    <property type="match status" value="1"/>
</dbReference>
<dbReference type="GO" id="GO:0005737">
    <property type="term" value="C:cytoplasm"/>
    <property type="evidence" value="ECO:0007669"/>
    <property type="project" value="TreeGrafter"/>
</dbReference>
<dbReference type="SMART" id="SM00242">
    <property type="entry name" value="MYSc"/>
    <property type="match status" value="1"/>
</dbReference>
<keyword evidence="5 6" id="KW-0009">Actin-binding</keyword>
<evidence type="ECO:0000256" key="1">
    <source>
        <dbReference type="ARBA" id="ARBA00022741"/>
    </source>
</evidence>
<dbReference type="GO" id="GO:0016459">
    <property type="term" value="C:myosin complex"/>
    <property type="evidence" value="ECO:0007669"/>
    <property type="project" value="UniProtKB-KW"/>
</dbReference>
<keyword evidence="3 6" id="KW-0518">Myosin</keyword>
<dbReference type="InterPro" id="IPR036961">
    <property type="entry name" value="Kinesin_motor_dom_sf"/>
</dbReference>
<dbReference type="Proteomes" id="UP000239649">
    <property type="component" value="Unassembled WGS sequence"/>
</dbReference>
<dbReference type="STRING" id="554055.A0A2P6VGR0"/>
<feature type="region of interest" description="Disordered" evidence="8">
    <location>
        <begin position="1196"/>
        <end position="1259"/>
    </location>
</feature>